<evidence type="ECO:0000256" key="11">
    <source>
        <dbReference type="ARBA" id="ARBA00023277"/>
    </source>
</evidence>
<dbReference type="AlphaFoldDB" id="A0A6A5Z0W7"/>
<accession>A0A6A5Z0W7</accession>
<proteinExistence type="inferred from homology"/>
<evidence type="ECO:0000256" key="12">
    <source>
        <dbReference type="ARBA" id="ARBA00023326"/>
    </source>
</evidence>
<evidence type="ECO:0000256" key="14">
    <source>
        <dbReference type="ARBA" id="ARBA00045077"/>
    </source>
</evidence>
<dbReference type="InterPro" id="IPR049892">
    <property type="entry name" value="AA9"/>
</dbReference>
<comment type="catalytic activity">
    <reaction evidence="14">
        <text>[(1-&gt;4)-beta-D-glucosyl]n+m + reduced acceptor + O2 = 4-dehydro-beta-D-glucosyl-[(1-&gt;4)-beta-D-glucosyl]n-1 + [(1-&gt;4)-beta-D-glucosyl]m + acceptor + H2O.</text>
        <dbReference type="EC" id="1.14.99.56"/>
    </reaction>
</comment>
<evidence type="ECO:0000256" key="9">
    <source>
        <dbReference type="ARBA" id="ARBA00023033"/>
    </source>
</evidence>
<evidence type="ECO:0000256" key="5">
    <source>
        <dbReference type="ARBA" id="ARBA00022729"/>
    </source>
</evidence>
<evidence type="ECO:0000256" key="10">
    <source>
        <dbReference type="ARBA" id="ARBA00023157"/>
    </source>
</evidence>
<evidence type="ECO:0000313" key="18">
    <source>
        <dbReference type="EMBL" id="KAF2112673.1"/>
    </source>
</evidence>
<dbReference type="GO" id="GO:0004497">
    <property type="term" value="F:monooxygenase activity"/>
    <property type="evidence" value="ECO:0007669"/>
    <property type="project" value="UniProtKB-KW"/>
</dbReference>
<reference evidence="18" key="1">
    <citation type="journal article" date="2020" name="Stud. Mycol.">
        <title>101 Dothideomycetes genomes: a test case for predicting lifestyles and emergence of pathogens.</title>
        <authorList>
            <person name="Haridas S."/>
            <person name="Albert R."/>
            <person name="Binder M."/>
            <person name="Bloem J."/>
            <person name="Labutti K."/>
            <person name="Salamov A."/>
            <person name="Andreopoulos B."/>
            <person name="Baker S."/>
            <person name="Barry K."/>
            <person name="Bills G."/>
            <person name="Bluhm B."/>
            <person name="Cannon C."/>
            <person name="Castanera R."/>
            <person name="Culley D."/>
            <person name="Daum C."/>
            <person name="Ezra D."/>
            <person name="Gonzalez J."/>
            <person name="Henrissat B."/>
            <person name="Kuo A."/>
            <person name="Liang C."/>
            <person name="Lipzen A."/>
            <person name="Lutzoni F."/>
            <person name="Magnuson J."/>
            <person name="Mondo S."/>
            <person name="Nolan M."/>
            <person name="Ohm R."/>
            <person name="Pangilinan J."/>
            <person name="Park H.-J."/>
            <person name="Ramirez L."/>
            <person name="Alfaro M."/>
            <person name="Sun H."/>
            <person name="Tritt A."/>
            <person name="Yoshinaga Y."/>
            <person name="Zwiers L.-H."/>
            <person name="Turgeon B."/>
            <person name="Goodwin S."/>
            <person name="Spatafora J."/>
            <person name="Crous P."/>
            <person name="Grigoriev I."/>
        </authorList>
    </citation>
    <scope>NUCLEOTIDE SEQUENCE</scope>
    <source>
        <strain evidence="18">CBS 627.86</strain>
    </source>
</reference>
<name>A0A6A5Z0W7_9PLEO</name>
<keyword evidence="19" id="KW-1185">Reference proteome</keyword>
<keyword evidence="18" id="KW-0378">Hydrolase</keyword>
<keyword evidence="11" id="KW-0119">Carbohydrate metabolism</keyword>
<dbReference type="EC" id="1.14.99.56" evidence="15"/>
<feature type="domain" description="Auxiliary Activity family 9 catalytic" evidence="17">
    <location>
        <begin position="20"/>
        <end position="231"/>
    </location>
</feature>
<dbReference type="OrthoDB" id="6038816at2759"/>
<comment type="cofactor">
    <cofactor evidence="1">
        <name>Cu(2+)</name>
        <dbReference type="ChEBI" id="CHEBI:29036"/>
    </cofactor>
</comment>
<dbReference type="GO" id="GO:0046872">
    <property type="term" value="F:metal ion binding"/>
    <property type="evidence" value="ECO:0007669"/>
    <property type="project" value="UniProtKB-KW"/>
</dbReference>
<evidence type="ECO:0000313" key="19">
    <source>
        <dbReference type="Proteomes" id="UP000799770"/>
    </source>
</evidence>
<evidence type="ECO:0000256" key="13">
    <source>
        <dbReference type="ARBA" id="ARBA00044502"/>
    </source>
</evidence>
<evidence type="ECO:0000256" key="2">
    <source>
        <dbReference type="ARBA" id="ARBA00004613"/>
    </source>
</evidence>
<evidence type="ECO:0000256" key="1">
    <source>
        <dbReference type="ARBA" id="ARBA00001973"/>
    </source>
</evidence>
<evidence type="ECO:0000256" key="8">
    <source>
        <dbReference type="ARBA" id="ARBA00023008"/>
    </source>
</evidence>
<evidence type="ECO:0000259" key="17">
    <source>
        <dbReference type="Pfam" id="PF03443"/>
    </source>
</evidence>
<feature type="chain" id="PRO_5025510056" description="lytic cellulose monooxygenase (C4-dehydrogenating)" evidence="16">
    <location>
        <begin position="20"/>
        <end position="255"/>
    </location>
</feature>
<dbReference type="Proteomes" id="UP000799770">
    <property type="component" value="Unassembled WGS sequence"/>
</dbReference>
<keyword evidence="9" id="KW-0503">Monooxygenase</keyword>
<keyword evidence="6" id="KW-0136">Cellulose degradation</keyword>
<comment type="similarity">
    <text evidence="13">Belongs to the polysaccharide monooxygenase AA9 family.</text>
</comment>
<feature type="signal peptide" evidence="16">
    <location>
        <begin position="1"/>
        <end position="19"/>
    </location>
</feature>
<organism evidence="18 19">
    <name type="scientific">Lophiotrema nucula</name>
    <dbReference type="NCBI Taxonomy" id="690887"/>
    <lineage>
        <taxon>Eukaryota</taxon>
        <taxon>Fungi</taxon>
        <taxon>Dikarya</taxon>
        <taxon>Ascomycota</taxon>
        <taxon>Pezizomycotina</taxon>
        <taxon>Dothideomycetes</taxon>
        <taxon>Pleosporomycetidae</taxon>
        <taxon>Pleosporales</taxon>
        <taxon>Lophiotremataceae</taxon>
        <taxon>Lophiotrema</taxon>
    </lineage>
</organism>
<dbReference type="InterPro" id="IPR005103">
    <property type="entry name" value="AA9_LPMO"/>
</dbReference>
<keyword evidence="12" id="KW-0624">Polysaccharide degradation</keyword>
<keyword evidence="8" id="KW-0186">Copper</keyword>
<dbReference type="EMBL" id="ML977330">
    <property type="protein sequence ID" value="KAF2112673.1"/>
    <property type="molecule type" value="Genomic_DNA"/>
</dbReference>
<dbReference type="GO" id="GO:0030245">
    <property type="term" value="P:cellulose catabolic process"/>
    <property type="evidence" value="ECO:0007669"/>
    <property type="project" value="UniProtKB-KW"/>
</dbReference>
<gene>
    <name evidence="18" type="ORF">BDV96DRAFT_689461</name>
</gene>
<dbReference type="GO" id="GO:0005576">
    <property type="term" value="C:extracellular region"/>
    <property type="evidence" value="ECO:0007669"/>
    <property type="project" value="UniProtKB-SubCell"/>
</dbReference>
<keyword evidence="5 16" id="KW-0732">Signal</keyword>
<keyword evidence="7" id="KW-0560">Oxidoreductase</keyword>
<sequence length="255" mass="28186">MKFPTRLTVLLLNATGTTAHYFWPWFIVNGTQFAQWKYVRDVAGAGYYSDEVVDKTEPQFDLYSTNFTCGRLAFASAEKTETADVLAGSLVGFRVHEGLPEPDANYSGLQHPGPAQAYLARVPQAVSIKDFSGIDGEWFKIAALLAETDTQWVAGNYDHRVINFTLPATTPPGKYLLRFEQFWPSPSFLQTQFYVNCAQINVINHGAAGSLDGYPFAKFPGAYDYMDTGIWAGNELGNNQGLLKYVAPGPAVWKG</sequence>
<evidence type="ECO:0000256" key="15">
    <source>
        <dbReference type="ARBA" id="ARBA00047174"/>
    </source>
</evidence>
<comment type="subcellular location">
    <subcellularLocation>
        <location evidence="2">Secreted</location>
    </subcellularLocation>
</comment>
<dbReference type="Pfam" id="PF03443">
    <property type="entry name" value="AA9"/>
    <property type="match status" value="1"/>
</dbReference>
<keyword evidence="4" id="KW-0479">Metal-binding</keyword>
<dbReference type="GO" id="GO:0016787">
    <property type="term" value="F:hydrolase activity"/>
    <property type="evidence" value="ECO:0007669"/>
    <property type="project" value="UniProtKB-KW"/>
</dbReference>
<dbReference type="Gene3D" id="2.70.50.70">
    <property type="match status" value="1"/>
</dbReference>
<protein>
    <recommendedName>
        <fullName evidence="15">lytic cellulose monooxygenase (C4-dehydrogenating)</fullName>
        <ecNumber evidence="15">1.14.99.56</ecNumber>
    </recommendedName>
</protein>
<evidence type="ECO:0000256" key="16">
    <source>
        <dbReference type="SAM" id="SignalP"/>
    </source>
</evidence>
<evidence type="ECO:0000256" key="7">
    <source>
        <dbReference type="ARBA" id="ARBA00023002"/>
    </source>
</evidence>
<evidence type="ECO:0000256" key="3">
    <source>
        <dbReference type="ARBA" id="ARBA00022525"/>
    </source>
</evidence>
<keyword evidence="3" id="KW-0964">Secreted</keyword>
<evidence type="ECO:0000256" key="6">
    <source>
        <dbReference type="ARBA" id="ARBA00023001"/>
    </source>
</evidence>
<keyword evidence="10" id="KW-1015">Disulfide bond</keyword>
<dbReference type="PANTHER" id="PTHR33353:SF10">
    <property type="entry name" value="ENDO-BETA-1,4-GLUCANASE D"/>
    <property type="match status" value="1"/>
</dbReference>
<dbReference type="PANTHER" id="PTHR33353">
    <property type="entry name" value="PUTATIVE (AFU_ORTHOLOGUE AFUA_1G12560)-RELATED"/>
    <property type="match status" value="1"/>
</dbReference>
<evidence type="ECO:0000256" key="4">
    <source>
        <dbReference type="ARBA" id="ARBA00022723"/>
    </source>
</evidence>